<keyword evidence="2" id="KW-1185">Reference proteome</keyword>
<name>A0A8D4VT55_9GAMM</name>
<gene>
    <name evidence="1" type="ORF">MoryE10_26550</name>
</gene>
<proteinExistence type="predicted"/>
<dbReference type="RefSeq" id="WP_221047333.1">
    <property type="nucleotide sequence ID" value="NZ_AP019782.1"/>
</dbReference>
<dbReference type="EMBL" id="AP019782">
    <property type="protein sequence ID" value="BBL72049.1"/>
    <property type="molecule type" value="Genomic_DNA"/>
</dbReference>
<organism evidence="1 2">
    <name type="scientific">Methylogaea oryzae</name>
    <dbReference type="NCBI Taxonomy" id="1295382"/>
    <lineage>
        <taxon>Bacteria</taxon>
        <taxon>Pseudomonadati</taxon>
        <taxon>Pseudomonadota</taxon>
        <taxon>Gammaproteobacteria</taxon>
        <taxon>Methylococcales</taxon>
        <taxon>Methylococcaceae</taxon>
        <taxon>Methylogaea</taxon>
    </lineage>
</organism>
<evidence type="ECO:0000313" key="2">
    <source>
        <dbReference type="Proteomes" id="UP000824988"/>
    </source>
</evidence>
<dbReference type="KEGG" id="moz:MoryE10_26550"/>
<sequence>MLLNRYEHDQLLFNANLKGATTQAGLEAYRGDLVLEEGEIADALGRRKPPHSVVKQVALLATADKLTFVSGFMEKIESLPLFADKYGKDIAADAPAVLFVENIAKPMRVEYQGVEYTMIPLLEGENTVWNELLELLGLEKGDFKGQSAEDKVITVCDAVKKDLKAYPAFDYAAAVSQAVAVKKEARVGAV</sequence>
<accession>A0A8D4VT55</accession>
<evidence type="ECO:0000313" key="1">
    <source>
        <dbReference type="EMBL" id="BBL72049.1"/>
    </source>
</evidence>
<dbReference type="Proteomes" id="UP000824988">
    <property type="component" value="Chromosome"/>
</dbReference>
<protein>
    <submittedName>
        <fullName evidence="1">Uncharacterized protein</fullName>
    </submittedName>
</protein>
<dbReference type="AlphaFoldDB" id="A0A8D4VT55"/>
<reference evidence="1" key="1">
    <citation type="submission" date="2019-06" db="EMBL/GenBank/DDBJ databases">
        <title>Complete genome sequence of Methylogaea oryzae strain JCM16910.</title>
        <authorList>
            <person name="Asakawa S."/>
        </authorList>
    </citation>
    <scope>NUCLEOTIDE SEQUENCE</scope>
    <source>
        <strain evidence="1">E10</strain>
    </source>
</reference>